<feature type="transmembrane region" description="Helical" evidence="7">
    <location>
        <begin position="173"/>
        <end position="195"/>
    </location>
</feature>
<feature type="domain" description="PA" evidence="9">
    <location>
        <begin position="718"/>
        <end position="805"/>
    </location>
</feature>
<dbReference type="InterPro" id="IPR025333">
    <property type="entry name" value="DUF4239"/>
</dbReference>
<feature type="transmembrane region" description="Helical" evidence="7">
    <location>
        <begin position="286"/>
        <end position="305"/>
    </location>
</feature>
<organism evidence="10 11">
    <name type="scientific">Polarella glacialis</name>
    <name type="common">Dinoflagellate</name>
    <dbReference type="NCBI Taxonomy" id="89957"/>
    <lineage>
        <taxon>Eukaryota</taxon>
        <taxon>Sar</taxon>
        <taxon>Alveolata</taxon>
        <taxon>Dinophyceae</taxon>
        <taxon>Suessiales</taxon>
        <taxon>Suessiaceae</taxon>
        <taxon>Polarella</taxon>
    </lineage>
</organism>
<comment type="subcellular location">
    <subcellularLocation>
        <location evidence="1">Endomembrane system</location>
        <topology evidence="1">Multi-pass membrane protein</topology>
    </subcellularLocation>
</comment>
<dbReference type="GO" id="GO:0042500">
    <property type="term" value="F:aspartic endopeptidase activity, intramembrane cleaving"/>
    <property type="evidence" value="ECO:0007669"/>
    <property type="project" value="InterPro"/>
</dbReference>
<feature type="transmembrane region" description="Helical" evidence="7">
    <location>
        <begin position="1125"/>
        <end position="1142"/>
    </location>
</feature>
<dbReference type="InterPro" id="IPR006639">
    <property type="entry name" value="Preselin/SPP"/>
</dbReference>
<keyword evidence="11" id="KW-1185">Reference proteome</keyword>
<feature type="chain" id="PRO_5032430493" description="PA domain-containing protein" evidence="8">
    <location>
        <begin position="22"/>
        <end position="1175"/>
    </location>
</feature>
<dbReference type="GO" id="GO:0005765">
    <property type="term" value="C:lysosomal membrane"/>
    <property type="evidence" value="ECO:0007669"/>
    <property type="project" value="TreeGrafter"/>
</dbReference>
<dbReference type="Gene3D" id="3.50.30.30">
    <property type="match status" value="1"/>
</dbReference>
<dbReference type="GO" id="GO:0098554">
    <property type="term" value="C:cytoplasmic side of endoplasmic reticulum membrane"/>
    <property type="evidence" value="ECO:0007669"/>
    <property type="project" value="TreeGrafter"/>
</dbReference>
<dbReference type="Pfam" id="PF02225">
    <property type="entry name" value="PA"/>
    <property type="match status" value="1"/>
</dbReference>
<dbReference type="AlphaFoldDB" id="A0A813DTT2"/>
<feature type="signal peptide" evidence="8">
    <location>
        <begin position="1"/>
        <end position="21"/>
    </location>
</feature>
<keyword evidence="5 7" id="KW-1133">Transmembrane helix</keyword>
<dbReference type="OrthoDB" id="437703at2759"/>
<dbReference type="Pfam" id="PF04258">
    <property type="entry name" value="Peptidase_A22B"/>
    <property type="match status" value="1"/>
</dbReference>
<evidence type="ECO:0000256" key="5">
    <source>
        <dbReference type="ARBA" id="ARBA00022989"/>
    </source>
</evidence>
<dbReference type="InterPro" id="IPR003137">
    <property type="entry name" value="PA_domain"/>
</dbReference>
<feature type="transmembrane region" description="Helical" evidence="7">
    <location>
        <begin position="471"/>
        <end position="491"/>
    </location>
</feature>
<feature type="transmembrane region" description="Helical" evidence="7">
    <location>
        <begin position="1096"/>
        <end position="1119"/>
    </location>
</feature>
<evidence type="ECO:0000256" key="8">
    <source>
        <dbReference type="SAM" id="SignalP"/>
    </source>
</evidence>
<evidence type="ECO:0000313" key="11">
    <source>
        <dbReference type="Proteomes" id="UP000654075"/>
    </source>
</evidence>
<dbReference type="PANTHER" id="PTHR12174">
    <property type="entry name" value="SIGNAL PEPTIDE PEPTIDASE"/>
    <property type="match status" value="1"/>
</dbReference>
<feature type="transmembrane region" description="Helical" evidence="7">
    <location>
        <begin position="1064"/>
        <end position="1084"/>
    </location>
</feature>
<evidence type="ECO:0000256" key="7">
    <source>
        <dbReference type="SAM" id="Phobius"/>
    </source>
</evidence>
<dbReference type="GO" id="GO:0098553">
    <property type="term" value="C:lumenal side of endoplasmic reticulum membrane"/>
    <property type="evidence" value="ECO:0007669"/>
    <property type="project" value="TreeGrafter"/>
</dbReference>
<name>A0A813DTT2_POLGL</name>
<evidence type="ECO:0000256" key="6">
    <source>
        <dbReference type="ARBA" id="ARBA00023136"/>
    </source>
</evidence>
<comment type="caution">
    <text evidence="10">The sequence shown here is derived from an EMBL/GenBank/DDBJ whole genome shotgun (WGS) entry which is preliminary data.</text>
</comment>
<protein>
    <recommendedName>
        <fullName evidence="9">PA domain-containing protein</fullName>
    </recommendedName>
</protein>
<dbReference type="EMBL" id="CAJNNV010003347">
    <property type="protein sequence ID" value="CAE8588838.1"/>
    <property type="molecule type" value="Genomic_DNA"/>
</dbReference>
<gene>
    <name evidence="10" type="ORF">PGLA1383_LOCUS7621</name>
</gene>
<feature type="transmembrane region" description="Helical" evidence="7">
    <location>
        <begin position="1007"/>
        <end position="1029"/>
    </location>
</feature>
<feature type="transmembrane region" description="Helical" evidence="7">
    <location>
        <begin position="511"/>
        <end position="531"/>
    </location>
</feature>
<evidence type="ECO:0000256" key="4">
    <source>
        <dbReference type="ARBA" id="ARBA00022801"/>
    </source>
</evidence>
<evidence type="ECO:0000256" key="1">
    <source>
        <dbReference type="ARBA" id="ARBA00004127"/>
    </source>
</evidence>
<evidence type="ECO:0000313" key="10">
    <source>
        <dbReference type="EMBL" id="CAE8588838.1"/>
    </source>
</evidence>
<accession>A0A813DTT2</accession>
<keyword evidence="4" id="KW-0378">Hydrolase</keyword>
<reference evidence="10" key="1">
    <citation type="submission" date="2021-02" db="EMBL/GenBank/DDBJ databases">
        <authorList>
            <person name="Dougan E. K."/>
            <person name="Rhodes N."/>
            <person name="Thang M."/>
            <person name="Chan C."/>
        </authorList>
    </citation>
    <scope>NUCLEOTIDE SEQUENCE</scope>
</reference>
<keyword evidence="3 7" id="KW-0812">Transmembrane</keyword>
<feature type="transmembrane region" description="Helical" evidence="7">
    <location>
        <begin position="138"/>
        <end position="161"/>
    </location>
</feature>
<dbReference type="CDD" id="cd00538">
    <property type="entry name" value="PA"/>
    <property type="match status" value="1"/>
</dbReference>
<dbReference type="PANTHER" id="PTHR12174:SF103">
    <property type="entry name" value="INTRAMEMBRANE PROTEASE (IMPAS) FAMILY"/>
    <property type="match status" value="1"/>
</dbReference>
<evidence type="ECO:0000259" key="9">
    <source>
        <dbReference type="Pfam" id="PF02225"/>
    </source>
</evidence>
<proteinExistence type="inferred from homology"/>
<evidence type="ECO:0000256" key="3">
    <source>
        <dbReference type="ARBA" id="ARBA00022692"/>
    </source>
</evidence>
<dbReference type="GO" id="GO:0033619">
    <property type="term" value="P:membrane protein proteolysis"/>
    <property type="evidence" value="ECO:0007669"/>
    <property type="project" value="TreeGrafter"/>
</dbReference>
<dbReference type="InterPro" id="IPR007369">
    <property type="entry name" value="Peptidase_A22B_SPP"/>
</dbReference>
<sequence length="1175" mass="128333">MQNFFNFNSLLFSFFVSQTYASLYQQQESLYGALFSEVSEARSLLEQLTLVSQNRPSYPVMLRSMQDYVEELILGVRKGCPPALLVAAKPENDPLENILYLTSVGVPSVVYETVRSLRQARGARLGATQRKLPLEHFVLLYVLGALELLVFPLLGAGVAGYEPAGTASLPGHVLWLQGAVFALLAGCIVLALQVVQDLRSPTAGLYSIDATLDEMVEGLREELDRRISAAPSLANCGLYQATIKDSSDTPEVMFQRLGLPFGSDNRRIMQDWPSFQPRGDEESSKYYLACCAGAFVLSFVLFFPMTELLRGWLSEPALQAIREDNNAQWLQNFFTGVGLIFSLFAAQTFGFLYAQQEAIYLALYSEVSEAKALLEQLALVCRIRPTYSEVLEGLRGYVQNDLRRIDVRPSRLLGGMAPLGERTSGEGGSEPLEAVLYITSVGVPSAVYETVKGLRQARGQRLAATQRKLPPLHFGLLAALSVLELSIFPVLGAGCMALEPTTAMLPGHITFFQALLFGLMASVLTLTFVLLRDLWDPTSGTYSMQAILAEMVSGLEEELEMRLKEAARSRDAPSGISGVIPLAVLSFQLLCDFQRNRIVMPRQHVLTAAKADFPVGDQAVLSTTSATWSTPRCRRLEAESAPPEFLSFGYGPGQLESDMMNFAHSRVAEVPTSYQNGIEAAPLAVLRLDDGSSKGRSFPALIAEWSAKGEVEVDGLKLVRPEGDNAQGCSQIQRCRGCAIFVQQGKCPFSQKAKRAEAAGAKLLIVAMAADGPTVGMASTVENSLFGSNSPRITSVSVSKKTGRQVILAMDNSAKPILTSVRRRKDNVYADILSEVFVALLAVTLIMLGAWHSVEDLRKPEVKDMFNEACVAVEESSGLHFVCFGSLMLTVLFFFMKYLIYVLLFLFASGAVSTTTMLLEPIIAAWRPSLRQKKACKLPSKLAGLLGVEEDHTCSDAIAESLGGVLAILFLLYRNDDSYGWMLQDTIAVMLLLTIQRTLRLPNLKVGTLMLICTFFFDIFWVFLSPLIFKKSVMIEVATGGGTGQSVPMVLKIPSLQGDFPGQFKILGLGDIAIPGLLISLLLRHDLVKGYKRFEGYFTAGVIGYAVGLAATFVSLYLMQHGQPALLFLVPGTLVPTCLIALRKGELAAFWSASYGPEQPPEGYDSLAGDEEKRA</sequence>
<comment type="similarity">
    <text evidence="2">Belongs to the peptidase A22B family.</text>
</comment>
<keyword evidence="8" id="KW-0732">Signal</keyword>
<dbReference type="GO" id="GO:0030660">
    <property type="term" value="C:Golgi-associated vesicle membrane"/>
    <property type="evidence" value="ECO:0007669"/>
    <property type="project" value="TreeGrafter"/>
</dbReference>
<dbReference type="SMART" id="SM00730">
    <property type="entry name" value="PSN"/>
    <property type="match status" value="1"/>
</dbReference>
<dbReference type="Pfam" id="PF14023">
    <property type="entry name" value="Bestrophin-like"/>
    <property type="match status" value="1"/>
</dbReference>
<keyword evidence="6 7" id="KW-0472">Membrane</keyword>
<feature type="transmembrane region" description="Helical" evidence="7">
    <location>
        <begin position="832"/>
        <end position="851"/>
    </location>
</feature>
<evidence type="ECO:0000256" key="2">
    <source>
        <dbReference type="ARBA" id="ARBA00006859"/>
    </source>
</evidence>
<dbReference type="Proteomes" id="UP000654075">
    <property type="component" value="Unassembled WGS sequence"/>
</dbReference>
<feature type="transmembrane region" description="Helical" evidence="7">
    <location>
        <begin position="333"/>
        <end position="354"/>
    </location>
</feature>